<organism evidence="2">
    <name type="scientific">Timema poppense</name>
    <name type="common">Walking stick</name>
    <dbReference type="NCBI Taxonomy" id="170557"/>
    <lineage>
        <taxon>Eukaryota</taxon>
        <taxon>Metazoa</taxon>
        <taxon>Ecdysozoa</taxon>
        <taxon>Arthropoda</taxon>
        <taxon>Hexapoda</taxon>
        <taxon>Insecta</taxon>
        <taxon>Pterygota</taxon>
        <taxon>Neoptera</taxon>
        <taxon>Polyneoptera</taxon>
        <taxon>Phasmatodea</taxon>
        <taxon>Timematodea</taxon>
        <taxon>Timematoidea</taxon>
        <taxon>Timematidae</taxon>
        <taxon>Timema</taxon>
    </lineage>
</organism>
<dbReference type="AlphaFoldDB" id="A0A7R9CM18"/>
<reference evidence="2" key="1">
    <citation type="submission" date="2020-11" db="EMBL/GenBank/DDBJ databases">
        <authorList>
            <person name="Tran Van P."/>
        </authorList>
    </citation>
    <scope>NUCLEOTIDE SEQUENCE</scope>
</reference>
<dbReference type="InterPro" id="IPR006588">
    <property type="entry name" value="Peptide_N_glycanase_PAW_dom"/>
</dbReference>
<sequence length="138" mass="15111">MLIQCQFQSSGEGIIEWKFDLSGTGYLIDSVNIVSTDQCYKTESSGEGIIEWKFDLSGTGYLIDSVNIVSTDQCYKTGVGTKTCTDFVGESSVTLMAKLKGGVGDLAWQHAQLFRQSSDSREFSFVVNIKLISPKPNS</sequence>
<dbReference type="InterPro" id="IPR008979">
    <property type="entry name" value="Galactose-bd-like_sf"/>
</dbReference>
<dbReference type="SUPFAM" id="SSF49785">
    <property type="entry name" value="Galactose-binding domain-like"/>
    <property type="match status" value="1"/>
</dbReference>
<accession>A0A7R9CM18</accession>
<evidence type="ECO:0000313" key="2">
    <source>
        <dbReference type="EMBL" id="CAD7398350.1"/>
    </source>
</evidence>
<gene>
    <name evidence="2" type="ORF">TPSB3V08_LOCUS1648</name>
</gene>
<dbReference type="GO" id="GO:0005737">
    <property type="term" value="C:cytoplasm"/>
    <property type="evidence" value="ECO:0007669"/>
    <property type="project" value="InterPro"/>
</dbReference>
<protein>
    <recommendedName>
        <fullName evidence="1">PAW domain-containing protein</fullName>
    </recommendedName>
</protein>
<dbReference type="Gene3D" id="2.60.120.1020">
    <property type="entry name" value="Peptide N glycanase, PAW domain"/>
    <property type="match status" value="3"/>
</dbReference>
<feature type="domain" description="PAW" evidence="1">
    <location>
        <begin position="41"/>
        <end position="131"/>
    </location>
</feature>
<dbReference type="InterPro" id="IPR038680">
    <property type="entry name" value="PAW_sf"/>
</dbReference>
<evidence type="ECO:0000259" key="1">
    <source>
        <dbReference type="Pfam" id="PF04721"/>
    </source>
</evidence>
<dbReference type="Pfam" id="PF04721">
    <property type="entry name" value="PAW"/>
    <property type="match status" value="1"/>
</dbReference>
<name>A0A7R9CM18_TIMPO</name>
<dbReference type="GO" id="GO:0006516">
    <property type="term" value="P:glycoprotein catabolic process"/>
    <property type="evidence" value="ECO:0007669"/>
    <property type="project" value="InterPro"/>
</dbReference>
<proteinExistence type="predicted"/>
<dbReference type="EMBL" id="OD000598">
    <property type="protein sequence ID" value="CAD7398350.1"/>
    <property type="molecule type" value="Genomic_DNA"/>
</dbReference>